<evidence type="ECO:0000313" key="1">
    <source>
        <dbReference type="EMBL" id="SHI43690.1"/>
    </source>
</evidence>
<dbReference type="EMBL" id="FQYT01000003">
    <property type="protein sequence ID" value="SHI43690.1"/>
    <property type="molecule type" value="Genomic_DNA"/>
</dbReference>
<dbReference type="STRING" id="1122934.SAMN02745691_00259"/>
<reference evidence="1 2" key="1">
    <citation type="submission" date="2016-11" db="EMBL/GenBank/DDBJ databases">
        <authorList>
            <person name="Jaros S."/>
            <person name="Januszkiewicz K."/>
            <person name="Wedrychowicz H."/>
        </authorList>
    </citation>
    <scope>NUCLEOTIDE SEQUENCE [LARGE SCALE GENOMIC DNA]</scope>
    <source>
        <strain evidence="1 2">DSM 15970</strain>
    </source>
</reference>
<name>A0A1M6B4U8_9FIRM</name>
<gene>
    <name evidence="1" type="ORF">SAMN02745691_00259</name>
</gene>
<keyword evidence="2" id="KW-1185">Reference proteome</keyword>
<organism evidence="1 2">
    <name type="scientific">Parasporobacterium paucivorans DSM 15970</name>
    <dbReference type="NCBI Taxonomy" id="1122934"/>
    <lineage>
        <taxon>Bacteria</taxon>
        <taxon>Bacillati</taxon>
        <taxon>Bacillota</taxon>
        <taxon>Clostridia</taxon>
        <taxon>Lachnospirales</taxon>
        <taxon>Lachnospiraceae</taxon>
        <taxon>Parasporobacterium</taxon>
    </lineage>
</organism>
<dbReference type="AlphaFoldDB" id="A0A1M6B4U8"/>
<sequence length="85" mass="10111">MNKLKLIQGLLELVEEERIHKEWIDAEIKKRRARKLEGVNDIPWWEEEKFRNARMPNKALTADALRIIARLSFHMANGKTEDNNE</sequence>
<dbReference type="Proteomes" id="UP000184342">
    <property type="component" value="Unassembled WGS sequence"/>
</dbReference>
<accession>A0A1M6B4U8</accession>
<evidence type="ECO:0000313" key="2">
    <source>
        <dbReference type="Proteomes" id="UP000184342"/>
    </source>
</evidence>
<protein>
    <submittedName>
        <fullName evidence="1">Uncharacterized protein</fullName>
    </submittedName>
</protein>
<proteinExistence type="predicted"/>